<gene>
    <name evidence="2" type="primary">LOC109014217</name>
</gene>
<dbReference type="InterPro" id="IPR012337">
    <property type="entry name" value="RNaseH-like_sf"/>
</dbReference>
<sequence length="222" mass="25223">MRGIWGRRNAFIFEKVFGSPGKVVRLALLSLEEHQEANNRREAGQEIREGNRMDRKWKRPMPGLYKLNFDAAVDLKNRRIGIGIVIRDSNGEVMVTVCSRKDHVISPFIAECQALKRSIDLCKELGFGAVMMEGDAKGMIETVLAKEADESEYGQLIEDTKRAFAQGIHWSLSFIHREGNSVAHSLAKKALLTDTELCWIEESPQEVIQKIVYDRNCNFLTL</sequence>
<dbReference type="Gene3D" id="3.30.420.10">
    <property type="entry name" value="Ribonuclease H-like superfamily/Ribonuclease H"/>
    <property type="match status" value="1"/>
</dbReference>
<protein>
    <submittedName>
        <fullName evidence="2">Uncharacterized protein LOC109014217</fullName>
    </submittedName>
</protein>
<dbReference type="Pfam" id="PF13456">
    <property type="entry name" value="RVT_3"/>
    <property type="match status" value="1"/>
</dbReference>
<name>A0A2I4H7J5_JUGRE</name>
<dbReference type="PANTHER" id="PTHR47074:SF48">
    <property type="entry name" value="POLYNUCLEOTIDYL TRANSFERASE, RIBONUCLEASE H-LIKE SUPERFAMILY PROTEIN"/>
    <property type="match status" value="1"/>
</dbReference>
<dbReference type="InterPro" id="IPR052929">
    <property type="entry name" value="RNase_H-like_EbsB-rel"/>
</dbReference>
<dbReference type="Proteomes" id="UP000235220">
    <property type="component" value="Chromosome 8"/>
</dbReference>
<proteinExistence type="predicted"/>
<dbReference type="SUPFAM" id="SSF53098">
    <property type="entry name" value="Ribonuclease H-like"/>
    <property type="match status" value="1"/>
</dbReference>
<dbReference type="GO" id="GO:0003676">
    <property type="term" value="F:nucleic acid binding"/>
    <property type="evidence" value="ECO:0007669"/>
    <property type="project" value="InterPro"/>
</dbReference>
<reference evidence="2" key="1">
    <citation type="submission" date="2025-08" db="UniProtKB">
        <authorList>
            <consortium name="RefSeq"/>
        </authorList>
    </citation>
    <scope>IDENTIFICATION</scope>
    <source>
        <tissue evidence="2">Leaves</tissue>
    </source>
</reference>
<dbReference type="AlphaFoldDB" id="A0A2I4H7J5"/>
<dbReference type="Gramene" id="Jr08_06610_p1">
    <property type="protein sequence ID" value="cds.Jr08_06610_p1"/>
    <property type="gene ID" value="Jr08_06610"/>
</dbReference>
<keyword evidence="1" id="KW-1185">Reference proteome</keyword>
<dbReference type="GeneID" id="109014217"/>
<dbReference type="InterPro" id="IPR044730">
    <property type="entry name" value="RNase_H-like_dom_plant"/>
</dbReference>
<dbReference type="RefSeq" id="XP_018852129.1">
    <property type="nucleotide sequence ID" value="XM_018996584.1"/>
</dbReference>
<dbReference type="CDD" id="cd06222">
    <property type="entry name" value="RNase_H_like"/>
    <property type="match status" value="1"/>
</dbReference>
<organism evidence="1 2">
    <name type="scientific">Juglans regia</name>
    <name type="common">English walnut</name>
    <dbReference type="NCBI Taxonomy" id="51240"/>
    <lineage>
        <taxon>Eukaryota</taxon>
        <taxon>Viridiplantae</taxon>
        <taxon>Streptophyta</taxon>
        <taxon>Embryophyta</taxon>
        <taxon>Tracheophyta</taxon>
        <taxon>Spermatophyta</taxon>
        <taxon>Magnoliopsida</taxon>
        <taxon>eudicotyledons</taxon>
        <taxon>Gunneridae</taxon>
        <taxon>Pentapetalae</taxon>
        <taxon>rosids</taxon>
        <taxon>fabids</taxon>
        <taxon>Fagales</taxon>
        <taxon>Juglandaceae</taxon>
        <taxon>Juglans</taxon>
    </lineage>
</organism>
<evidence type="ECO:0000313" key="1">
    <source>
        <dbReference type="Proteomes" id="UP000235220"/>
    </source>
</evidence>
<dbReference type="InterPro" id="IPR036397">
    <property type="entry name" value="RNaseH_sf"/>
</dbReference>
<dbReference type="PANTHER" id="PTHR47074">
    <property type="entry name" value="BNAC02G40300D PROTEIN"/>
    <property type="match status" value="1"/>
</dbReference>
<dbReference type="GO" id="GO:0004523">
    <property type="term" value="F:RNA-DNA hybrid ribonuclease activity"/>
    <property type="evidence" value="ECO:0007669"/>
    <property type="project" value="InterPro"/>
</dbReference>
<dbReference type="InterPro" id="IPR002156">
    <property type="entry name" value="RNaseH_domain"/>
</dbReference>
<accession>A0A2I4H7J5</accession>
<evidence type="ECO:0000313" key="2">
    <source>
        <dbReference type="RefSeq" id="XP_018852129.1"/>
    </source>
</evidence>
<dbReference type="KEGG" id="jre:109014217"/>
<dbReference type="OrthoDB" id="1906820at2759"/>